<accession>A0A417Y9D9</accession>
<evidence type="ECO:0000313" key="2">
    <source>
        <dbReference type="EMBL" id="RHW29116.1"/>
    </source>
</evidence>
<feature type="domain" description="Tautomerase cis-CaaD-like" evidence="1">
    <location>
        <begin position="1"/>
        <end position="61"/>
    </location>
</feature>
<name>A0A417Y9D9_9ACTN</name>
<keyword evidence="3" id="KW-1185">Reference proteome</keyword>
<gene>
    <name evidence="2" type="ORF">D0Z08_00200</name>
</gene>
<sequence length="130" mass="14195">MPLYQFTITKGSRSSQRKNEIAKAITKAHCDVTGAPARYVNVFFTEVAEDDIYIAGEPVSGTRMVGIVRRRTEEQNRKLLMALGEGWASATGEPLKDVVMAIVEIPGYQALEDGVLLGEAEDDDKLVGAH</sequence>
<dbReference type="SUPFAM" id="SSF55331">
    <property type="entry name" value="Tautomerase/MIF"/>
    <property type="match status" value="1"/>
</dbReference>
<proteinExistence type="predicted"/>
<dbReference type="RefSeq" id="WP_118921504.1">
    <property type="nucleotide sequence ID" value="NZ_QXGH01000002.1"/>
</dbReference>
<evidence type="ECO:0000259" key="1">
    <source>
        <dbReference type="Pfam" id="PF14832"/>
    </source>
</evidence>
<dbReference type="Gene3D" id="3.30.429.10">
    <property type="entry name" value="Macrophage Migration Inhibitory Factor"/>
    <property type="match status" value="1"/>
</dbReference>
<organism evidence="2 3">
    <name type="scientific">Nocardioides immobilis</name>
    <dbReference type="NCBI Taxonomy" id="2049295"/>
    <lineage>
        <taxon>Bacteria</taxon>
        <taxon>Bacillati</taxon>
        <taxon>Actinomycetota</taxon>
        <taxon>Actinomycetes</taxon>
        <taxon>Propionibacteriales</taxon>
        <taxon>Nocardioidaceae</taxon>
        <taxon>Nocardioides</taxon>
    </lineage>
</organism>
<dbReference type="EMBL" id="QXGH01000002">
    <property type="protein sequence ID" value="RHW29116.1"/>
    <property type="molecule type" value="Genomic_DNA"/>
</dbReference>
<dbReference type="OrthoDB" id="118855at2"/>
<comment type="caution">
    <text evidence="2">The sequence shown here is derived from an EMBL/GenBank/DDBJ whole genome shotgun (WGS) entry which is preliminary data.</text>
</comment>
<dbReference type="Proteomes" id="UP000283644">
    <property type="component" value="Unassembled WGS sequence"/>
</dbReference>
<dbReference type="Pfam" id="PF14832">
    <property type="entry name" value="Tautomerase_3"/>
    <property type="match status" value="1"/>
</dbReference>
<reference evidence="2 3" key="1">
    <citation type="submission" date="2018-09" db="EMBL/GenBank/DDBJ databases">
        <title>Genome sequencing of Nocardioides immobilis CCTCC AB 2017083 for comparison to Nocardioides silvaticus.</title>
        <authorList>
            <person name="Li C."/>
            <person name="Wang G."/>
        </authorList>
    </citation>
    <scope>NUCLEOTIDE SEQUENCE [LARGE SCALE GENOMIC DNA]</scope>
    <source>
        <strain evidence="2 3">CCTCC AB 2017083</strain>
    </source>
</reference>
<dbReference type="AlphaFoldDB" id="A0A417Y9D9"/>
<evidence type="ECO:0000313" key="3">
    <source>
        <dbReference type="Proteomes" id="UP000283644"/>
    </source>
</evidence>
<protein>
    <recommendedName>
        <fullName evidence="1">Tautomerase cis-CaaD-like domain-containing protein</fullName>
    </recommendedName>
</protein>
<dbReference type="InterPro" id="IPR028116">
    <property type="entry name" value="Cis-CaaD-like"/>
</dbReference>
<dbReference type="InterPro" id="IPR014347">
    <property type="entry name" value="Tautomerase/MIF_sf"/>
</dbReference>